<evidence type="ECO:0000256" key="2">
    <source>
        <dbReference type="SAM" id="Phobius"/>
    </source>
</evidence>
<dbReference type="AlphaFoldDB" id="A0A1D1YCP3"/>
<accession>A0A1D1YCP3</accession>
<organism evidence="3">
    <name type="scientific">Anthurium amnicola</name>
    <dbReference type="NCBI Taxonomy" id="1678845"/>
    <lineage>
        <taxon>Eukaryota</taxon>
        <taxon>Viridiplantae</taxon>
        <taxon>Streptophyta</taxon>
        <taxon>Embryophyta</taxon>
        <taxon>Tracheophyta</taxon>
        <taxon>Spermatophyta</taxon>
        <taxon>Magnoliopsida</taxon>
        <taxon>Liliopsida</taxon>
        <taxon>Araceae</taxon>
        <taxon>Pothoideae</taxon>
        <taxon>Potheae</taxon>
        <taxon>Anthurium</taxon>
    </lineage>
</organism>
<evidence type="ECO:0000256" key="1">
    <source>
        <dbReference type="SAM" id="MobiDB-lite"/>
    </source>
</evidence>
<feature type="compositionally biased region" description="Basic residues" evidence="1">
    <location>
        <begin position="52"/>
        <end position="61"/>
    </location>
</feature>
<feature type="transmembrane region" description="Helical" evidence="2">
    <location>
        <begin position="125"/>
        <end position="144"/>
    </location>
</feature>
<feature type="non-terminal residue" evidence="3">
    <location>
        <position position="1"/>
    </location>
</feature>
<keyword evidence="2" id="KW-0812">Transmembrane</keyword>
<keyword evidence="2" id="KW-0472">Membrane</keyword>
<protein>
    <submittedName>
        <fullName evidence="3">SWI/SNF complex subunit SMARCC2</fullName>
    </submittedName>
</protein>
<dbReference type="EMBL" id="GDJX01015539">
    <property type="protein sequence ID" value="JAT52397.1"/>
    <property type="molecule type" value="Transcribed_RNA"/>
</dbReference>
<sequence length="146" mass="16143">LARSLARCTQLFISISTVTARLAQDGVLLLPGGPEEEGEEHQAGGRDLLPVRGRRQRRRHGDGHPLLLRARAPPRLAGHHLHLLRCRPQVLPPHKLPAAPPEMLITLASSSSSPLILYIHVSTQLKNLTCLLLMVASFSFIFIYDM</sequence>
<gene>
    <name evidence="3" type="primary">SMARCC2_4</name>
    <name evidence="3" type="ORF">g.32555</name>
</gene>
<reference evidence="3" key="1">
    <citation type="submission" date="2015-07" db="EMBL/GenBank/DDBJ databases">
        <title>Transcriptome Assembly of Anthurium amnicola.</title>
        <authorList>
            <person name="Suzuki J."/>
        </authorList>
    </citation>
    <scope>NUCLEOTIDE SEQUENCE</scope>
</reference>
<evidence type="ECO:0000313" key="3">
    <source>
        <dbReference type="EMBL" id="JAT52397.1"/>
    </source>
</evidence>
<keyword evidence="2" id="KW-1133">Transmembrane helix</keyword>
<proteinExistence type="predicted"/>
<feature type="region of interest" description="Disordered" evidence="1">
    <location>
        <begin position="33"/>
        <end position="65"/>
    </location>
</feature>
<name>A0A1D1YCP3_9ARAE</name>